<protein>
    <submittedName>
        <fullName evidence="1">Uncharacterized protein</fullName>
    </submittedName>
</protein>
<dbReference type="HOGENOM" id="CLU_1402410_0_0_1"/>
<gene>
    <name evidence="1" type="ORF">EDEG_02812</name>
</gene>
<dbReference type="InParanoid" id="J9DJJ7"/>
<reference evidence="1 2" key="1">
    <citation type="submission" date="2011-08" db="EMBL/GenBank/DDBJ databases">
        <authorList>
            <person name="Liu Z.J."/>
            <person name="Shi F.L."/>
            <person name="Lu J.Q."/>
            <person name="Li M."/>
            <person name="Wang Z.L."/>
        </authorList>
    </citation>
    <scope>NUCLEOTIDE SEQUENCE [LARGE SCALE GENOMIC DNA]</scope>
    <source>
        <strain evidence="1 2">USNM 41457</strain>
    </source>
</reference>
<organism evidence="1 2">
    <name type="scientific">Edhazardia aedis (strain USNM 41457)</name>
    <name type="common">Microsporidian parasite</name>
    <dbReference type="NCBI Taxonomy" id="1003232"/>
    <lineage>
        <taxon>Eukaryota</taxon>
        <taxon>Fungi</taxon>
        <taxon>Fungi incertae sedis</taxon>
        <taxon>Microsporidia</taxon>
        <taxon>Edhazardia</taxon>
    </lineage>
</organism>
<evidence type="ECO:0000313" key="1">
    <source>
        <dbReference type="EMBL" id="EJW02790.1"/>
    </source>
</evidence>
<reference evidence="2" key="2">
    <citation type="submission" date="2015-07" db="EMBL/GenBank/DDBJ databases">
        <title>Contrasting host-pathogen interactions and genome evolution in two generalist and specialist microsporidian pathogens of mosquitoes.</title>
        <authorList>
            <consortium name="The Broad Institute Genomics Platform"/>
            <consortium name="The Broad Institute Genome Sequencing Center for Infectious Disease"/>
            <person name="Cuomo C.A."/>
            <person name="Sanscrainte N.D."/>
            <person name="Goldberg J.M."/>
            <person name="Heiman D."/>
            <person name="Young S."/>
            <person name="Zeng Q."/>
            <person name="Becnel J.J."/>
            <person name="Birren B.W."/>
        </authorList>
    </citation>
    <scope>NUCLEOTIDE SEQUENCE [LARGE SCALE GENOMIC DNA]</scope>
    <source>
        <strain evidence="2">USNM 41457</strain>
    </source>
</reference>
<dbReference type="AlphaFoldDB" id="J9DJJ7"/>
<keyword evidence="2" id="KW-1185">Reference proteome</keyword>
<sequence>MFRIKFDKSALLNIIATFFVNWPLTIADSKYFLAIRYFLLFNLEQSKDIKIEKDPVIFSLNNGIKTDFNSDSDDSSNISNLNSYIKQASTSIQDNKKTETNASDQSIIDLMSNKEKTKNINENYEYIIDKQERILDVVKPKFNLDEKFTTKFNKLDLYSKKITLDLISDYFEKHNNIIDFQKYKEFIVKFYDLI</sequence>
<evidence type="ECO:0000313" key="2">
    <source>
        <dbReference type="Proteomes" id="UP000003163"/>
    </source>
</evidence>
<comment type="caution">
    <text evidence="1">The sequence shown here is derived from an EMBL/GenBank/DDBJ whole genome shotgun (WGS) entry which is preliminary data.</text>
</comment>
<name>J9DJJ7_EDHAE</name>
<proteinExistence type="predicted"/>
<dbReference type="EMBL" id="AFBI03000056">
    <property type="protein sequence ID" value="EJW02790.1"/>
    <property type="molecule type" value="Genomic_DNA"/>
</dbReference>
<dbReference type="Proteomes" id="UP000003163">
    <property type="component" value="Unassembled WGS sequence"/>
</dbReference>
<dbReference type="VEuPathDB" id="MicrosporidiaDB:EDEG_02812"/>
<accession>J9DJJ7</accession>